<dbReference type="InterPro" id="IPR005180">
    <property type="entry name" value="DUF302"/>
</dbReference>
<keyword evidence="1" id="KW-0732">Signal</keyword>
<dbReference type="STRING" id="364200.SAMN04488515_2942"/>
<organism evidence="3 4">
    <name type="scientific">Cognatiyoonia koreensis</name>
    <dbReference type="NCBI Taxonomy" id="364200"/>
    <lineage>
        <taxon>Bacteria</taxon>
        <taxon>Pseudomonadati</taxon>
        <taxon>Pseudomonadota</taxon>
        <taxon>Alphaproteobacteria</taxon>
        <taxon>Rhodobacterales</taxon>
        <taxon>Paracoccaceae</taxon>
        <taxon>Cognatiyoonia</taxon>
    </lineage>
</organism>
<dbReference type="RefSeq" id="WP_089996318.1">
    <property type="nucleotide sequence ID" value="NZ_FOIZ01000002.1"/>
</dbReference>
<keyword evidence="4" id="KW-1185">Reference proteome</keyword>
<dbReference type="Proteomes" id="UP000199167">
    <property type="component" value="Unassembled WGS sequence"/>
</dbReference>
<dbReference type="OrthoDB" id="5783872at2"/>
<proteinExistence type="predicted"/>
<protein>
    <submittedName>
        <fullName evidence="3">Uncharacterized conserved protein, DUF302 family</fullName>
    </submittedName>
</protein>
<feature type="chain" id="PRO_5011749820" evidence="1">
    <location>
        <begin position="19"/>
        <end position="155"/>
    </location>
</feature>
<evidence type="ECO:0000256" key="1">
    <source>
        <dbReference type="SAM" id="SignalP"/>
    </source>
</evidence>
<name>A0A1I0RMJ7_9RHOB</name>
<evidence type="ECO:0000313" key="3">
    <source>
        <dbReference type="EMBL" id="SEW42245.1"/>
    </source>
</evidence>
<dbReference type="SUPFAM" id="SSF103247">
    <property type="entry name" value="TT1751-like"/>
    <property type="match status" value="1"/>
</dbReference>
<dbReference type="Gene3D" id="3.30.310.70">
    <property type="entry name" value="TT1751-like domain"/>
    <property type="match status" value="1"/>
</dbReference>
<evidence type="ECO:0000259" key="2">
    <source>
        <dbReference type="Pfam" id="PF03625"/>
    </source>
</evidence>
<evidence type="ECO:0000313" key="4">
    <source>
        <dbReference type="Proteomes" id="UP000199167"/>
    </source>
</evidence>
<dbReference type="AlphaFoldDB" id="A0A1I0RMJ7"/>
<gene>
    <name evidence="3" type="ORF">SAMN04488515_2942</name>
</gene>
<dbReference type="EMBL" id="FOIZ01000002">
    <property type="protein sequence ID" value="SEW42245.1"/>
    <property type="molecule type" value="Genomic_DNA"/>
</dbReference>
<sequence>MYKILAVFFIFIAGLASAENLQSRDGWVVLPSDKSFDILLEDLKSQIGDSPFAIVTQASPTVAAASRGITIPNNRVIGVFNNVYAVRILDLSTAAMIEAPIRFYVTENMDSTATLSYKSPTFVFGPYMDEAGQDLAAAAAELDAAFEMIANAAVE</sequence>
<feature type="signal peptide" evidence="1">
    <location>
        <begin position="1"/>
        <end position="18"/>
    </location>
</feature>
<accession>A0A1I0RMJ7</accession>
<reference evidence="3 4" key="1">
    <citation type="submission" date="2016-10" db="EMBL/GenBank/DDBJ databases">
        <authorList>
            <person name="de Groot N.N."/>
        </authorList>
    </citation>
    <scope>NUCLEOTIDE SEQUENCE [LARGE SCALE GENOMIC DNA]</scope>
    <source>
        <strain evidence="3 4">DSM 17925</strain>
    </source>
</reference>
<dbReference type="InterPro" id="IPR035923">
    <property type="entry name" value="TT1751-like_sf"/>
</dbReference>
<dbReference type="CDD" id="cd14797">
    <property type="entry name" value="DUF302"/>
    <property type="match status" value="1"/>
</dbReference>
<dbReference type="Pfam" id="PF03625">
    <property type="entry name" value="DUF302"/>
    <property type="match status" value="1"/>
</dbReference>
<feature type="domain" description="DUF302" evidence="2">
    <location>
        <begin position="64"/>
        <end position="120"/>
    </location>
</feature>